<organism evidence="2 3">
    <name type="scientific">Lojkania enalia</name>
    <dbReference type="NCBI Taxonomy" id="147567"/>
    <lineage>
        <taxon>Eukaryota</taxon>
        <taxon>Fungi</taxon>
        <taxon>Dikarya</taxon>
        <taxon>Ascomycota</taxon>
        <taxon>Pezizomycotina</taxon>
        <taxon>Dothideomycetes</taxon>
        <taxon>Pleosporomycetidae</taxon>
        <taxon>Pleosporales</taxon>
        <taxon>Pleosporales incertae sedis</taxon>
        <taxon>Lojkania</taxon>
    </lineage>
</organism>
<proteinExistence type="predicted"/>
<feature type="region of interest" description="Disordered" evidence="1">
    <location>
        <begin position="265"/>
        <end position="297"/>
    </location>
</feature>
<keyword evidence="3" id="KW-1185">Reference proteome</keyword>
<name>A0A9P4NAS9_9PLEO</name>
<evidence type="ECO:0000313" key="2">
    <source>
        <dbReference type="EMBL" id="KAF2269809.1"/>
    </source>
</evidence>
<gene>
    <name evidence="2" type="ORF">CC78DRAFT_602051</name>
</gene>
<feature type="region of interest" description="Disordered" evidence="1">
    <location>
        <begin position="85"/>
        <end position="124"/>
    </location>
</feature>
<feature type="region of interest" description="Disordered" evidence="1">
    <location>
        <begin position="183"/>
        <end position="214"/>
    </location>
</feature>
<feature type="compositionally biased region" description="Polar residues" evidence="1">
    <location>
        <begin position="325"/>
        <end position="340"/>
    </location>
</feature>
<dbReference type="AlphaFoldDB" id="A0A9P4NAS9"/>
<feature type="region of interest" description="Disordered" evidence="1">
    <location>
        <begin position="321"/>
        <end position="340"/>
    </location>
</feature>
<sequence length="340" mass="36779">MSVAAVDRGVKGPREGSWQRAAVKKLQHEVDEEALLWQRVSATNGLRSLAAQLVGVGESGRTVHYCLSARLLVAVRLELGADTASGRATGKAPQRAQAIGCKDAATGGTKTGGERAPRSDQRSPQRLDALLFLRQRTARRRQAENKHTAAVAEAAAARAVTVTATAAAAASASSSFCYSRGRRVPPAVSRSPKAQGPVARNPFRRTRSGRSLHDTAHQRSKLLLVRTYIRSMLYVDVCRQREAVAGIHGTHGRRAAHLQPYLAMDSHEQPRTAVQQREGAGKKRRRSRRSAAHSHAHYFAPEVGMRMGIRRERECKPTLPRNVLAASNPSGSASAQASSF</sequence>
<dbReference type="Proteomes" id="UP000800093">
    <property type="component" value="Unassembled WGS sequence"/>
</dbReference>
<accession>A0A9P4NAS9</accession>
<comment type="caution">
    <text evidence="2">The sequence shown here is derived from an EMBL/GenBank/DDBJ whole genome shotgun (WGS) entry which is preliminary data.</text>
</comment>
<dbReference type="EMBL" id="ML986581">
    <property type="protein sequence ID" value="KAF2269809.1"/>
    <property type="molecule type" value="Genomic_DNA"/>
</dbReference>
<protein>
    <submittedName>
        <fullName evidence="2">Uncharacterized protein</fullName>
    </submittedName>
</protein>
<feature type="compositionally biased region" description="Basic and acidic residues" evidence="1">
    <location>
        <begin position="112"/>
        <end position="124"/>
    </location>
</feature>
<evidence type="ECO:0000313" key="3">
    <source>
        <dbReference type="Proteomes" id="UP000800093"/>
    </source>
</evidence>
<feature type="compositionally biased region" description="Basic residues" evidence="1">
    <location>
        <begin position="282"/>
        <end position="296"/>
    </location>
</feature>
<reference evidence="3" key="1">
    <citation type="journal article" date="2020" name="Stud. Mycol.">
        <title>101 Dothideomycetes genomes: A test case for predicting lifestyles and emergence of pathogens.</title>
        <authorList>
            <person name="Haridas S."/>
            <person name="Albert R."/>
            <person name="Binder M."/>
            <person name="Bloem J."/>
            <person name="LaButti K."/>
            <person name="Salamov A."/>
            <person name="Andreopoulos B."/>
            <person name="Baker S."/>
            <person name="Barry K."/>
            <person name="Bills G."/>
            <person name="Bluhm B."/>
            <person name="Cannon C."/>
            <person name="Castanera R."/>
            <person name="Culley D."/>
            <person name="Daum C."/>
            <person name="Ezra D."/>
            <person name="Gonzalez J."/>
            <person name="Henrissat B."/>
            <person name="Kuo A."/>
            <person name="Liang C."/>
            <person name="Lipzen A."/>
            <person name="Lutzoni F."/>
            <person name="Magnuson J."/>
            <person name="Mondo S."/>
            <person name="Nolan M."/>
            <person name="Ohm R."/>
            <person name="Pangilinan J."/>
            <person name="Park H.-J."/>
            <person name="Ramirez L."/>
            <person name="Alfaro M."/>
            <person name="Sun H."/>
            <person name="Tritt A."/>
            <person name="Yoshinaga Y."/>
            <person name="Zwiers L.-H."/>
            <person name="Turgeon B."/>
            <person name="Goodwin S."/>
            <person name="Spatafora J."/>
            <person name="Crous P."/>
            <person name="Grigoriev I."/>
        </authorList>
    </citation>
    <scope>NUCLEOTIDE SEQUENCE [LARGE SCALE GENOMIC DNA]</scope>
    <source>
        <strain evidence="3">CBS 304.66</strain>
    </source>
</reference>
<evidence type="ECO:0000256" key="1">
    <source>
        <dbReference type="SAM" id="MobiDB-lite"/>
    </source>
</evidence>